<dbReference type="EMBL" id="JANBPW010004030">
    <property type="protein sequence ID" value="KAJ1936027.1"/>
    <property type="molecule type" value="Genomic_DNA"/>
</dbReference>
<reference evidence="1" key="1">
    <citation type="submission" date="2022-07" db="EMBL/GenBank/DDBJ databases">
        <title>Phylogenomic reconstructions and comparative analyses of Kickxellomycotina fungi.</title>
        <authorList>
            <person name="Reynolds N.K."/>
            <person name="Stajich J.E."/>
            <person name="Barry K."/>
            <person name="Grigoriev I.V."/>
            <person name="Crous P."/>
            <person name="Smith M.E."/>
        </authorList>
    </citation>
    <scope>NUCLEOTIDE SEQUENCE</scope>
    <source>
        <strain evidence="1">NRRL 5244</strain>
    </source>
</reference>
<name>A0ACC1J3P1_9FUNG</name>
<keyword evidence="2" id="KW-1185">Reference proteome</keyword>
<sequence>QNLEVELKNKSSESCTITPSESQCFMRPRSNAASEEARPEAKTDAVMNARANVRNAKLYSRRLSKSDMQWALGEDWDPGNGSSLSDLSDLDFESDVDAPLRI</sequence>
<organism evidence="1 2">
    <name type="scientific">Linderina macrospora</name>
    <dbReference type="NCBI Taxonomy" id="4868"/>
    <lineage>
        <taxon>Eukaryota</taxon>
        <taxon>Fungi</taxon>
        <taxon>Fungi incertae sedis</taxon>
        <taxon>Zoopagomycota</taxon>
        <taxon>Kickxellomycotina</taxon>
        <taxon>Kickxellomycetes</taxon>
        <taxon>Kickxellales</taxon>
        <taxon>Kickxellaceae</taxon>
        <taxon>Linderina</taxon>
    </lineage>
</organism>
<gene>
    <name evidence="1" type="ORF">FBU59_005190</name>
</gene>
<dbReference type="Proteomes" id="UP001150603">
    <property type="component" value="Unassembled WGS sequence"/>
</dbReference>
<feature type="non-terminal residue" evidence="1">
    <location>
        <position position="1"/>
    </location>
</feature>
<accession>A0ACC1J3P1</accession>
<evidence type="ECO:0000313" key="1">
    <source>
        <dbReference type="EMBL" id="KAJ1936027.1"/>
    </source>
</evidence>
<comment type="caution">
    <text evidence="1">The sequence shown here is derived from an EMBL/GenBank/DDBJ whole genome shotgun (WGS) entry which is preliminary data.</text>
</comment>
<protein>
    <submittedName>
        <fullName evidence="1">Uncharacterized protein</fullName>
    </submittedName>
</protein>
<evidence type="ECO:0000313" key="2">
    <source>
        <dbReference type="Proteomes" id="UP001150603"/>
    </source>
</evidence>
<proteinExistence type="predicted"/>